<name>A0A0K0EJY5_STRER</name>
<sequence length="430" mass="49474">MKLRSQNFVTTGKKEINIVKNDLSKENIVEGIQSNITFSNGRKRLCEEKINRHLLGVRENKIAKLEEHQMLVSNKKSTPEVGQPIEVLPSKSKRKRIPSTSNSTDLKKIRLSLEVNDVDKGVEHYSPRKISKTTKELYGFLFTSTQREDIEVVFVEDRLYTLLEKEAYLLTSPIVDISLSPNGEGLQQRCYYQYAIVKLVMERFHFQSSTGLLAMSIFDDCWRRGLVTSSNCRAITIVSVYIAAKYEEVMLPSIDDLLMCIYPYHTRNDIIETEILILNAIDFNVIRPLSLEIGRYFSIDLKYPEKGNFILDYICFVTAADNKTAHLKPSTIASCAVIITCELLNISPGNQRLLLMKEVTENGLQKFLPLICQVVIDYLQLFINAERDQKSNTINIIFDKKRYNRSTKYLYSKLPQLIGFYEDLVESFVQ</sequence>
<dbReference type="WBParaSite" id="TCONS_00010160.p1">
    <property type="protein sequence ID" value="TCONS_00010160.p1"/>
    <property type="gene ID" value="XLOC_007859"/>
</dbReference>
<accession>A0A0K0EJY5</accession>
<evidence type="ECO:0000313" key="2">
    <source>
        <dbReference type="Proteomes" id="UP000035681"/>
    </source>
</evidence>
<proteinExistence type="predicted"/>
<evidence type="ECO:0000259" key="1">
    <source>
        <dbReference type="Pfam" id="PF00134"/>
    </source>
</evidence>
<evidence type="ECO:0000313" key="3">
    <source>
        <dbReference type="WBParaSite" id="SSTP_0000977500.1"/>
    </source>
</evidence>
<dbReference type="WBParaSite" id="SSTP_0000977500.1">
    <property type="protein sequence ID" value="SSTP_0000977500.1"/>
    <property type="gene ID" value="SSTP_0000977500"/>
</dbReference>
<feature type="domain" description="Cyclin N-terminal" evidence="1">
    <location>
        <begin position="199"/>
        <end position="285"/>
    </location>
</feature>
<dbReference type="AlphaFoldDB" id="A0A0K0EJY5"/>
<dbReference type="InterPro" id="IPR006671">
    <property type="entry name" value="Cyclin_N"/>
</dbReference>
<organism evidence="3">
    <name type="scientific">Strongyloides stercoralis</name>
    <name type="common">Threadworm</name>
    <dbReference type="NCBI Taxonomy" id="6248"/>
    <lineage>
        <taxon>Eukaryota</taxon>
        <taxon>Metazoa</taxon>
        <taxon>Ecdysozoa</taxon>
        <taxon>Nematoda</taxon>
        <taxon>Chromadorea</taxon>
        <taxon>Rhabditida</taxon>
        <taxon>Tylenchina</taxon>
        <taxon>Panagrolaimomorpha</taxon>
        <taxon>Strongyloidoidea</taxon>
        <taxon>Strongyloididae</taxon>
        <taxon>Strongyloides</taxon>
    </lineage>
</organism>
<dbReference type="Gene3D" id="1.10.472.10">
    <property type="entry name" value="Cyclin-like"/>
    <property type="match status" value="2"/>
</dbReference>
<dbReference type="Proteomes" id="UP000035681">
    <property type="component" value="Unplaced"/>
</dbReference>
<evidence type="ECO:0000313" key="4">
    <source>
        <dbReference type="WBParaSite" id="TCONS_00010160.p1"/>
    </source>
</evidence>
<reference evidence="3" key="1">
    <citation type="submission" date="2015-08" db="UniProtKB">
        <authorList>
            <consortium name="WormBaseParasite"/>
        </authorList>
    </citation>
    <scope>IDENTIFICATION</scope>
</reference>
<dbReference type="InterPro" id="IPR036915">
    <property type="entry name" value="Cyclin-like_sf"/>
</dbReference>
<dbReference type="PANTHER" id="PTHR10177">
    <property type="entry name" value="CYCLINS"/>
    <property type="match status" value="1"/>
</dbReference>
<keyword evidence="2" id="KW-1185">Reference proteome</keyword>
<dbReference type="SUPFAM" id="SSF47954">
    <property type="entry name" value="Cyclin-like"/>
    <property type="match status" value="2"/>
</dbReference>
<dbReference type="InterPro" id="IPR039361">
    <property type="entry name" value="Cyclin"/>
</dbReference>
<dbReference type="STRING" id="6248.A0A0K0EJY5"/>
<protein>
    <submittedName>
        <fullName evidence="3 4">Cyclin N-terminal domain-containing protein</fullName>
    </submittedName>
</protein>
<dbReference type="Pfam" id="PF00134">
    <property type="entry name" value="Cyclin_N"/>
    <property type="match status" value="1"/>
</dbReference>